<dbReference type="PANTHER" id="PTHR37299:SF1">
    <property type="entry name" value="STAGE 0 SPORULATION PROTEIN A HOMOLOG"/>
    <property type="match status" value="1"/>
</dbReference>
<evidence type="ECO:0000259" key="2">
    <source>
        <dbReference type="PROSITE" id="PS50110"/>
    </source>
</evidence>
<evidence type="ECO:0000259" key="3">
    <source>
        <dbReference type="PROSITE" id="PS50930"/>
    </source>
</evidence>
<dbReference type="GO" id="GO:0003677">
    <property type="term" value="F:DNA binding"/>
    <property type="evidence" value="ECO:0007669"/>
    <property type="project" value="UniProtKB-KW"/>
</dbReference>
<dbReference type="Gene3D" id="3.40.50.2300">
    <property type="match status" value="1"/>
</dbReference>
<dbReference type="OrthoDB" id="2168082at2"/>
<dbReference type="InterPro" id="IPR046947">
    <property type="entry name" value="LytR-like"/>
</dbReference>
<dbReference type="RefSeq" id="WP_111064167.1">
    <property type="nucleotide sequence ID" value="NZ_JBHUCU010000005.1"/>
</dbReference>
<feature type="modified residue" description="4-aspartylphosphate" evidence="1">
    <location>
        <position position="54"/>
    </location>
</feature>
<sequence length="251" mass="28765">MNVLIIEDESRAAIRLEKLLGMLAPHFKIIAKLETVRESITFLQTTKVDLIFSDIQLADGLSFEIYSQISVDCPIVFTTAYDQYAIIAFETNGIDYLLKPIAEERLKKAINKFEQFQITASPVIDLQNLIQQITKETKTYKSRFMIKVGEKIRSIPITSINAFYSEQKGTYLLTNEGRNYVLDQSLEEIVHLLDPTLYFKINRKIIVNIQAITEIIAHSNSRLKIVIPHLNLVEVVVAREKVKAFKSWIDA</sequence>
<dbReference type="InterPro" id="IPR011006">
    <property type="entry name" value="CheY-like_superfamily"/>
</dbReference>
<dbReference type="Gene3D" id="2.40.50.1020">
    <property type="entry name" value="LytTr DNA-binding domain"/>
    <property type="match status" value="1"/>
</dbReference>
<keyword evidence="4" id="KW-0238">DNA-binding</keyword>
<reference evidence="4 5" key="1">
    <citation type="submission" date="2018-06" db="EMBL/GenBank/DDBJ databases">
        <title>The draft genome sequence of Crocinitomix sp. SM1701.</title>
        <authorList>
            <person name="Zhang X."/>
        </authorList>
    </citation>
    <scope>NUCLEOTIDE SEQUENCE [LARGE SCALE GENOMIC DNA]</scope>
    <source>
        <strain evidence="4 5">SM1701</strain>
    </source>
</reference>
<protein>
    <submittedName>
        <fullName evidence="4">DNA-binding response regulator</fullName>
    </submittedName>
</protein>
<dbReference type="InterPro" id="IPR007492">
    <property type="entry name" value="LytTR_DNA-bd_dom"/>
</dbReference>
<keyword evidence="1" id="KW-0597">Phosphoprotein</keyword>
<dbReference type="PANTHER" id="PTHR37299">
    <property type="entry name" value="TRANSCRIPTIONAL REGULATOR-RELATED"/>
    <property type="match status" value="1"/>
</dbReference>
<dbReference type="PROSITE" id="PS50930">
    <property type="entry name" value="HTH_LYTTR"/>
    <property type="match status" value="1"/>
</dbReference>
<dbReference type="SMART" id="SM00850">
    <property type="entry name" value="LytTR"/>
    <property type="match status" value="1"/>
</dbReference>
<dbReference type="InterPro" id="IPR001789">
    <property type="entry name" value="Sig_transdc_resp-reg_receiver"/>
</dbReference>
<dbReference type="GO" id="GO:0000156">
    <property type="term" value="F:phosphorelay response regulator activity"/>
    <property type="evidence" value="ECO:0007669"/>
    <property type="project" value="InterPro"/>
</dbReference>
<dbReference type="Proteomes" id="UP000249248">
    <property type="component" value="Unassembled WGS sequence"/>
</dbReference>
<dbReference type="Pfam" id="PF04397">
    <property type="entry name" value="LytTR"/>
    <property type="match status" value="1"/>
</dbReference>
<feature type="domain" description="Response regulatory" evidence="2">
    <location>
        <begin position="2"/>
        <end position="114"/>
    </location>
</feature>
<evidence type="ECO:0000313" key="4">
    <source>
        <dbReference type="EMBL" id="PZE16120.1"/>
    </source>
</evidence>
<dbReference type="SMART" id="SM00448">
    <property type="entry name" value="REC"/>
    <property type="match status" value="1"/>
</dbReference>
<gene>
    <name evidence="4" type="ORF">DNU06_14225</name>
</gene>
<proteinExistence type="predicted"/>
<comment type="caution">
    <text evidence="4">The sequence shown here is derived from an EMBL/GenBank/DDBJ whole genome shotgun (WGS) entry which is preliminary data.</text>
</comment>
<evidence type="ECO:0000313" key="5">
    <source>
        <dbReference type="Proteomes" id="UP000249248"/>
    </source>
</evidence>
<name>A0A2W1MY55_9FLAO</name>
<dbReference type="AlphaFoldDB" id="A0A2W1MY55"/>
<dbReference type="EMBL" id="QKSB01000011">
    <property type="protein sequence ID" value="PZE16120.1"/>
    <property type="molecule type" value="Genomic_DNA"/>
</dbReference>
<dbReference type="PROSITE" id="PS50110">
    <property type="entry name" value="RESPONSE_REGULATORY"/>
    <property type="match status" value="1"/>
</dbReference>
<evidence type="ECO:0000256" key="1">
    <source>
        <dbReference type="PROSITE-ProRule" id="PRU00169"/>
    </source>
</evidence>
<accession>A0A2W1MY55</accession>
<feature type="domain" description="HTH LytTR-type" evidence="3">
    <location>
        <begin position="144"/>
        <end position="251"/>
    </location>
</feature>
<dbReference type="SUPFAM" id="SSF52172">
    <property type="entry name" value="CheY-like"/>
    <property type="match status" value="1"/>
</dbReference>
<dbReference type="Pfam" id="PF00072">
    <property type="entry name" value="Response_reg"/>
    <property type="match status" value="1"/>
</dbReference>
<organism evidence="4 5">
    <name type="scientific">Putridiphycobacter roseus</name>
    <dbReference type="NCBI Taxonomy" id="2219161"/>
    <lineage>
        <taxon>Bacteria</taxon>
        <taxon>Pseudomonadati</taxon>
        <taxon>Bacteroidota</taxon>
        <taxon>Flavobacteriia</taxon>
        <taxon>Flavobacteriales</taxon>
        <taxon>Crocinitomicaceae</taxon>
        <taxon>Putridiphycobacter</taxon>
    </lineage>
</organism>
<keyword evidence="5" id="KW-1185">Reference proteome</keyword>